<dbReference type="PROSITE" id="PS50228">
    <property type="entry name" value="SUEL_LECTIN"/>
    <property type="match status" value="1"/>
</dbReference>
<feature type="region of interest" description="Disordered" evidence="1">
    <location>
        <begin position="208"/>
        <end position="240"/>
    </location>
</feature>
<evidence type="ECO:0000256" key="1">
    <source>
        <dbReference type="SAM" id="MobiDB-lite"/>
    </source>
</evidence>
<dbReference type="InterPro" id="IPR036445">
    <property type="entry name" value="GPCR_2_extracell_dom_sf"/>
</dbReference>
<feature type="compositionally biased region" description="Pro residues" evidence="1">
    <location>
        <begin position="465"/>
        <end position="475"/>
    </location>
</feature>
<dbReference type="Gene3D" id="2.60.120.740">
    <property type="match status" value="1"/>
</dbReference>
<feature type="domain" description="SUEL-type lectin" evidence="3">
    <location>
        <begin position="1"/>
        <end position="86"/>
    </location>
</feature>
<proteinExistence type="predicted"/>
<dbReference type="Pfam" id="PF02140">
    <property type="entry name" value="SUEL_Lectin"/>
    <property type="match status" value="1"/>
</dbReference>
<organism evidence="4 5">
    <name type="scientific">Daphnia magna</name>
    <dbReference type="NCBI Taxonomy" id="35525"/>
    <lineage>
        <taxon>Eukaryota</taxon>
        <taxon>Metazoa</taxon>
        <taxon>Ecdysozoa</taxon>
        <taxon>Arthropoda</taxon>
        <taxon>Crustacea</taxon>
        <taxon>Branchiopoda</taxon>
        <taxon>Diplostraca</taxon>
        <taxon>Cladocera</taxon>
        <taxon>Anomopoda</taxon>
        <taxon>Daphniidae</taxon>
        <taxon>Daphnia</taxon>
    </lineage>
</organism>
<dbReference type="InterPro" id="IPR000922">
    <property type="entry name" value="Lectin_gal-bd_dom"/>
</dbReference>
<dbReference type="PROSITE" id="PS50227">
    <property type="entry name" value="G_PROTEIN_RECEP_F2_3"/>
    <property type="match status" value="1"/>
</dbReference>
<dbReference type="Proteomes" id="UP001234178">
    <property type="component" value="Unassembled WGS sequence"/>
</dbReference>
<feature type="compositionally biased region" description="Low complexity" evidence="1">
    <location>
        <begin position="476"/>
        <end position="494"/>
    </location>
</feature>
<feature type="compositionally biased region" description="Low complexity" evidence="1">
    <location>
        <begin position="216"/>
        <end position="232"/>
    </location>
</feature>
<feature type="region of interest" description="Disordered" evidence="1">
    <location>
        <begin position="618"/>
        <end position="652"/>
    </location>
</feature>
<feature type="compositionally biased region" description="Low complexity" evidence="1">
    <location>
        <begin position="687"/>
        <end position="697"/>
    </location>
</feature>
<dbReference type="CDD" id="cd22830">
    <property type="entry name" value="Gal_Rha_Lectin_dCirl"/>
    <property type="match status" value="1"/>
</dbReference>
<evidence type="ECO:0000313" key="4">
    <source>
        <dbReference type="EMBL" id="KAK4016000.1"/>
    </source>
</evidence>
<feature type="region of interest" description="Disordered" evidence="1">
    <location>
        <begin position="149"/>
        <end position="195"/>
    </location>
</feature>
<feature type="region of interest" description="Disordered" evidence="1">
    <location>
        <begin position="458"/>
        <end position="500"/>
    </location>
</feature>
<protein>
    <recommendedName>
        <fullName evidence="6">Latrophilin Cirl</fullName>
    </recommendedName>
</protein>
<dbReference type="Gene3D" id="4.10.1240.10">
    <property type="entry name" value="GPCR, family 2, extracellular hormone receptor domain"/>
    <property type="match status" value="1"/>
</dbReference>
<dbReference type="InterPro" id="IPR043159">
    <property type="entry name" value="Lectin_gal-bd_sf"/>
</dbReference>
<dbReference type="PANTHER" id="PTHR46780">
    <property type="entry name" value="PROTEIN EVA-1"/>
    <property type="match status" value="1"/>
</dbReference>
<dbReference type="Gene3D" id="1.25.40.610">
    <property type="match status" value="1"/>
</dbReference>
<dbReference type="InterPro" id="IPR001879">
    <property type="entry name" value="GPCR_2_extracellular_dom"/>
</dbReference>
<feature type="compositionally biased region" description="Low complexity" evidence="1">
    <location>
        <begin position="266"/>
        <end position="281"/>
    </location>
</feature>
<dbReference type="InterPro" id="IPR046338">
    <property type="entry name" value="GAIN_dom_sf"/>
</dbReference>
<dbReference type="InterPro" id="IPR032471">
    <property type="entry name" value="AGRL2-4_GAIN_subdom_A"/>
</dbReference>
<evidence type="ECO:0008006" key="6">
    <source>
        <dbReference type="Google" id="ProtNLM"/>
    </source>
</evidence>
<reference evidence="4 5" key="1">
    <citation type="journal article" date="2023" name="Nucleic Acids Res.">
        <title>The hologenome of Daphnia magna reveals possible DNA methylation and microbiome-mediated evolution of the host genome.</title>
        <authorList>
            <person name="Chaturvedi A."/>
            <person name="Li X."/>
            <person name="Dhandapani V."/>
            <person name="Marshall H."/>
            <person name="Kissane S."/>
            <person name="Cuenca-Cambronero M."/>
            <person name="Asole G."/>
            <person name="Calvet F."/>
            <person name="Ruiz-Romero M."/>
            <person name="Marangio P."/>
            <person name="Guigo R."/>
            <person name="Rago D."/>
            <person name="Mirbahai L."/>
            <person name="Eastwood N."/>
            <person name="Colbourne J.K."/>
            <person name="Zhou J."/>
            <person name="Mallon E."/>
            <person name="Orsini L."/>
        </authorList>
    </citation>
    <scope>NUCLEOTIDE SEQUENCE [LARGE SCALE GENOMIC DNA]</scope>
    <source>
        <strain evidence="4">LRV0_1</strain>
    </source>
</reference>
<feature type="domain" description="G-protein coupled receptors family 2 profile 1" evidence="2">
    <location>
        <begin position="300"/>
        <end position="359"/>
    </location>
</feature>
<feature type="region of interest" description="Disordered" evidence="1">
    <location>
        <begin position="678"/>
        <end position="701"/>
    </location>
</feature>
<evidence type="ECO:0000259" key="3">
    <source>
        <dbReference type="PROSITE" id="PS50228"/>
    </source>
</evidence>
<feature type="region of interest" description="Disordered" evidence="1">
    <location>
        <begin position="254"/>
        <end position="299"/>
    </location>
</feature>
<comment type="caution">
    <text evidence="4">The sequence shown here is derived from an EMBL/GenBank/DDBJ whole genome shotgun (WGS) entry which is preliminary data.</text>
</comment>
<evidence type="ECO:0000313" key="5">
    <source>
        <dbReference type="Proteomes" id="UP001234178"/>
    </source>
</evidence>
<feature type="compositionally biased region" description="Low complexity" evidence="1">
    <location>
        <begin position="163"/>
        <end position="195"/>
    </location>
</feature>
<feature type="compositionally biased region" description="Polar residues" evidence="1">
    <location>
        <begin position="149"/>
        <end position="162"/>
    </location>
</feature>
<gene>
    <name evidence="4" type="ORF">OUZ56_030964</name>
</gene>
<sequence length="890" mass="95996">MLTLSCSENNEVINLLRANYGRFSITICNEHGDTDWSVNCMSHRSLRALHSKCNQQTNCSILASTNVFGDPCPGTLKYLEAHYQCVPATPTSSTARPRPPWFSSVGPSIWNTLGLQNATVSTTTTSNPVVLSTSTEQADVGAVLVNNSTSQSSTTAILEQSNGTSTTAATLTTSSTTGKPSTTTTTSTTTPLPNLLVELTEVTVLVPDFPGRRPQSSSSSSTPLPPSTSTLSVSGVEDDQDLVGLDDVVVAVDKENGEDQNGDLITTPGSSTTAASSSRPKSSSDNKSQRPPGGVDHNMYCQPAVTRGLYWNWTRSGDHVVQPCPGGATGYARWFCSAGQGPAAWYPSSPDLSECKSVWLTSLDSRIGEGDSIISIANDLAQVTHSKTLYGGDMMAAARLLRQMALKMAADLQAFPDWRQREAIVTELVQSVVRAGSSLLGSAQSLAWRDLGLTTPPVGAGAAALPPPPPPPSPPSSSSSSSTTLNSASSSSSADADDMASDPHYYATQQRDQHARTTATALLTGLEENAFLLANTISRQKSVFQSFDNILMSVRVLDMRNINELSFPSAEELQVWKSKEDWITLPAEALLENSDNGLVRVVLFAYEHMEDILSPASMNHQQHNHHHSHRDQPTATGGSVSSPNRQQQQQAAAAAAVWPLFGAVQCHPHRQLSSDFRFARQGPSHPAPAAGDDPLPASETRQCVQSDVRLLGLHCQRMVGRRLPGAGHQPHAHPMPLRSFDQLRCADGSAFDSADVAAPTSVGHHHVHRLRHFHRLPGHGRRHFHPVSQPTEIGPQHDPQESLPVSFAGRNCFPVGHQRHARQDRVRPRCWPLAFLLPLRLHVDAVGRIPAVRHAGGGVRVGQIARQVVLPLRLWSARFDRGRLFDCRPL</sequence>
<dbReference type="Gene3D" id="2.60.220.50">
    <property type="match status" value="1"/>
</dbReference>
<name>A0ABQ9ZTQ0_9CRUS</name>
<dbReference type="Pfam" id="PF16489">
    <property type="entry name" value="GAIN"/>
    <property type="match status" value="1"/>
</dbReference>
<dbReference type="EMBL" id="JAOYFB010000005">
    <property type="protein sequence ID" value="KAK4016000.1"/>
    <property type="molecule type" value="Genomic_DNA"/>
</dbReference>
<keyword evidence="5" id="KW-1185">Reference proteome</keyword>
<feature type="compositionally biased region" description="Polar residues" evidence="1">
    <location>
        <begin position="633"/>
        <end position="645"/>
    </location>
</feature>
<evidence type="ECO:0000259" key="2">
    <source>
        <dbReference type="PROSITE" id="PS50227"/>
    </source>
</evidence>
<accession>A0ABQ9ZTQ0</accession>